<dbReference type="AlphaFoldDB" id="A0A1G9YDU4"/>
<evidence type="ECO:0000313" key="1">
    <source>
        <dbReference type="EMBL" id="SDN07230.1"/>
    </source>
</evidence>
<keyword evidence="2" id="KW-1185">Reference proteome</keyword>
<dbReference type="eggNOG" id="ENOG5032A7U">
    <property type="taxonomic scope" value="Bacteria"/>
</dbReference>
<dbReference type="OrthoDB" id="3693449at2"/>
<dbReference type="EMBL" id="LT629701">
    <property type="protein sequence ID" value="SDN07230.1"/>
    <property type="molecule type" value="Genomic_DNA"/>
</dbReference>
<dbReference type="RefSeq" id="WP_081900053.1">
    <property type="nucleotide sequence ID" value="NZ_JOEF01000002.1"/>
</dbReference>
<gene>
    <name evidence="1" type="ORF">SAMN04489726_4761</name>
</gene>
<evidence type="ECO:0000313" key="2">
    <source>
        <dbReference type="Proteomes" id="UP000183376"/>
    </source>
</evidence>
<accession>A0A1G9YDU4</accession>
<proteinExistence type="predicted"/>
<organism evidence="1 2">
    <name type="scientific">Allokutzneria albata</name>
    <name type="common">Kibdelosporangium albatum</name>
    <dbReference type="NCBI Taxonomy" id="211114"/>
    <lineage>
        <taxon>Bacteria</taxon>
        <taxon>Bacillati</taxon>
        <taxon>Actinomycetota</taxon>
        <taxon>Actinomycetes</taxon>
        <taxon>Pseudonocardiales</taxon>
        <taxon>Pseudonocardiaceae</taxon>
        <taxon>Allokutzneria</taxon>
    </lineage>
</organism>
<sequence>MHRSWFRTKLVEKREQVTSKVKEGVKQRARSLVPAQLTKKPESMDKCMVCGKSLKRSTAISGEGRVCSPACAHAWVRDLK</sequence>
<name>A0A1G9YDU4_ALLAB</name>
<dbReference type="Proteomes" id="UP000183376">
    <property type="component" value="Chromosome I"/>
</dbReference>
<reference evidence="1 2" key="1">
    <citation type="submission" date="2016-10" db="EMBL/GenBank/DDBJ databases">
        <authorList>
            <person name="de Groot N.N."/>
        </authorList>
    </citation>
    <scope>NUCLEOTIDE SEQUENCE [LARGE SCALE GENOMIC DNA]</scope>
    <source>
        <strain evidence="1 2">DSM 44149</strain>
    </source>
</reference>
<protein>
    <submittedName>
        <fullName evidence="1">Uncharacterized protein</fullName>
    </submittedName>
</protein>